<evidence type="ECO:0000256" key="1">
    <source>
        <dbReference type="SAM" id="MobiDB-lite"/>
    </source>
</evidence>
<name>A0ABR0XRV3_REHGL</name>
<comment type="caution">
    <text evidence="2">The sequence shown here is derived from an EMBL/GenBank/DDBJ whole genome shotgun (WGS) entry which is preliminary data.</text>
</comment>
<protein>
    <submittedName>
        <fullName evidence="2">Uncharacterized protein</fullName>
    </submittedName>
</protein>
<feature type="compositionally biased region" description="Polar residues" evidence="1">
    <location>
        <begin position="135"/>
        <end position="147"/>
    </location>
</feature>
<sequence length="202" mass="22454">MESFGLNIDPNAKTMRFNGHQDVEEKPLRKYLPLLRLSEADGTSAFHGEGSGTAKSKTSNKRKATDEVEERFLNAMTSFIEKTESRLGDIARRNGFEQDSSAKRVAVFDALNEIQFILVEDKIAVSKQLCDDGTYETTHSRLTPSDNSMDDANYEDRNERIPKWEVQVVPGGNGGYDDENGGQNDEDGGQDEEPEGSVVDIN</sequence>
<evidence type="ECO:0000313" key="3">
    <source>
        <dbReference type="Proteomes" id="UP001318860"/>
    </source>
</evidence>
<feature type="compositionally biased region" description="Basic and acidic residues" evidence="1">
    <location>
        <begin position="154"/>
        <end position="163"/>
    </location>
</feature>
<feature type="region of interest" description="Disordered" evidence="1">
    <location>
        <begin position="135"/>
        <end position="202"/>
    </location>
</feature>
<organism evidence="2 3">
    <name type="scientific">Rehmannia glutinosa</name>
    <name type="common">Chinese foxglove</name>
    <dbReference type="NCBI Taxonomy" id="99300"/>
    <lineage>
        <taxon>Eukaryota</taxon>
        <taxon>Viridiplantae</taxon>
        <taxon>Streptophyta</taxon>
        <taxon>Embryophyta</taxon>
        <taxon>Tracheophyta</taxon>
        <taxon>Spermatophyta</taxon>
        <taxon>Magnoliopsida</taxon>
        <taxon>eudicotyledons</taxon>
        <taxon>Gunneridae</taxon>
        <taxon>Pentapetalae</taxon>
        <taxon>asterids</taxon>
        <taxon>lamiids</taxon>
        <taxon>Lamiales</taxon>
        <taxon>Orobanchaceae</taxon>
        <taxon>Rehmannieae</taxon>
        <taxon>Rehmannia</taxon>
    </lineage>
</organism>
<dbReference type="Proteomes" id="UP001318860">
    <property type="component" value="Unassembled WGS sequence"/>
</dbReference>
<dbReference type="EMBL" id="JABTTQ020000003">
    <property type="protein sequence ID" value="KAK6161699.1"/>
    <property type="molecule type" value="Genomic_DNA"/>
</dbReference>
<feature type="region of interest" description="Disordered" evidence="1">
    <location>
        <begin position="43"/>
        <end position="65"/>
    </location>
</feature>
<keyword evidence="3" id="KW-1185">Reference proteome</keyword>
<proteinExistence type="predicted"/>
<reference evidence="2 3" key="1">
    <citation type="journal article" date="2021" name="Comput. Struct. Biotechnol. J.">
        <title>De novo genome assembly of the potent medicinal plant Rehmannia glutinosa using nanopore technology.</title>
        <authorList>
            <person name="Ma L."/>
            <person name="Dong C."/>
            <person name="Song C."/>
            <person name="Wang X."/>
            <person name="Zheng X."/>
            <person name="Niu Y."/>
            <person name="Chen S."/>
            <person name="Feng W."/>
        </authorList>
    </citation>
    <scope>NUCLEOTIDE SEQUENCE [LARGE SCALE GENOMIC DNA]</scope>
    <source>
        <strain evidence="2">DH-2019</strain>
    </source>
</reference>
<gene>
    <name evidence="2" type="ORF">DH2020_005080</name>
</gene>
<accession>A0ABR0XRV3</accession>
<feature type="compositionally biased region" description="Acidic residues" evidence="1">
    <location>
        <begin position="176"/>
        <end position="195"/>
    </location>
</feature>
<evidence type="ECO:0000313" key="2">
    <source>
        <dbReference type="EMBL" id="KAK6161699.1"/>
    </source>
</evidence>